<name>A0ABU1S3M5_9FLAO</name>
<keyword evidence="2" id="KW-1185">Reference proteome</keyword>
<proteinExistence type="predicted"/>
<dbReference type="Proteomes" id="UP001261871">
    <property type="component" value="Unassembled WGS sequence"/>
</dbReference>
<comment type="caution">
    <text evidence="1">The sequence shown here is derived from an EMBL/GenBank/DDBJ whole genome shotgun (WGS) entry which is preliminary data.</text>
</comment>
<evidence type="ECO:0000313" key="1">
    <source>
        <dbReference type="EMBL" id="MDR6845632.1"/>
    </source>
</evidence>
<reference evidence="1 2" key="1">
    <citation type="submission" date="2023-07" db="EMBL/GenBank/DDBJ databases">
        <title>Sorghum-associated microbial communities from plants grown in Nebraska, USA.</title>
        <authorList>
            <person name="Schachtman D."/>
        </authorList>
    </citation>
    <scope>NUCLEOTIDE SEQUENCE [LARGE SCALE GENOMIC DNA]</scope>
    <source>
        <strain evidence="1 2">BE124</strain>
    </source>
</reference>
<organism evidence="1 2">
    <name type="scientific">Flavobacterium granuli</name>
    <dbReference type="NCBI Taxonomy" id="280093"/>
    <lineage>
        <taxon>Bacteria</taxon>
        <taxon>Pseudomonadati</taxon>
        <taxon>Bacteroidota</taxon>
        <taxon>Flavobacteriia</taxon>
        <taxon>Flavobacteriales</taxon>
        <taxon>Flavobacteriaceae</taxon>
        <taxon>Flavobacterium</taxon>
    </lineage>
</organism>
<sequence length="156" mass="17293">MNSLFVRKVTGWKITIFEILFFHSNRNSLGSSSGRIPMYSFSISVAGACSKEYTIDTSLNSGAVIGKGSPLKLCAVRKRFISASPLEFLARPIYRNWCPQRNSMPTMGLMSTALHPFMKSYIPVTVLISVRAMALTPQLTACPMSSSRGMVPYRKE</sequence>
<accession>A0ABU1S3M5</accession>
<protein>
    <submittedName>
        <fullName evidence="1">Uncharacterized protein</fullName>
    </submittedName>
</protein>
<gene>
    <name evidence="1" type="ORF">J2W95_002342</name>
</gene>
<dbReference type="EMBL" id="JAVDTX010000005">
    <property type="protein sequence ID" value="MDR6845632.1"/>
    <property type="molecule type" value="Genomic_DNA"/>
</dbReference>
<evidence type="ECO:0000313" key="2">
    <source>
        <dbReference type="Proteomes" id="UP001261871"/>
    </source>
</evidence>